<dbReference type="InterPro" id="IPR029071">
    <property type="entry name" value="Ubiquitin-like_domsf"/>
</dbReference>
<name>A0AA38LRR2_9TREE</name>
<dbReference type="SUPFAM" id="SSF54236">
    <property type="entry name" value="Ubiquitin-like"/>
    <property type="match status" value="1"/>
</dbReference>
<dbReference type="PROSITE" id="PS50053">
    <property type="entry name" value="UBIQUITIN_2"/>
    <property type="match status" value="1"/>
</dbReference>
<dbReference type="EMBL" id="JAKWFO010000006">
    <property type="protein sequence ID" value="KAI9634707.1"/>
    <property type="molecule type" value="Genomic_DNA"/>
</dbReference>
<sequence length="102" mass="11370">MAEEKDDYSGEEEEELRAKNQVAIKVKMNGSESDSNLVLVSMSITFGKLLNRFAKARGVDPAAFRLFMDGNDLQPDGTPKMMEMKAGRSYEVDCMARQEGGR</sequence>
<reference evidence="2" key="1">
    <citation type="journal article" date="2022" name="G3 (Bethesda)">
        <title>High quality genome of the basidiomycete yeast Dioszegia hungarica PDD-24b-2 isolated from cloud water.</title>
        <authorList>
            <person name="Jarrige D."/>
            <person name="Haridas S."/>
            <person name="Bleykasten-Grosshans C."/>
            <person name="Joly M."/>
            <person name="Nadalig T."/>
            <person name="Sancelme M."/>
            <person name="Vuilleumier S."/>
            <person name="Grigoriev I.V."/>
            <person name="Amato P."/>
            <person name="Bringel F."/>
        </authorList>
    </citation>
    <scope>NUCLEOTIDE SEQUENCE</scope>
    <source>
        <strain evidence="2">PDD-24b-2</strain>
    </source>
</reference>
<dbReference type="Gene3D" id="3.10.20.90">
    <property type="entry name" value="Phosphatidylinositol 3-kinase Catalytic Subunit, Chain A, domain 1"/>
    <property type="match status" value="1"/>
</dbReference>
<comment type="caution">
    <text evidence="2">The sequence shown here is derived from an EMBL/GenBank/DDBJ whole genome shotgun (WGS) entry which is preliminary data.</text>
</comment>
<proteinExistence type="predicted"/>
<evidence type="ECO:0000313" key="2">
    <source>
        <dbReference type="EMBL" id="KAI9634707.1"/>
    </source>
</evidence>
<accession>A0AA38LRR2</accession>
<dbReference type="AlphaFoldDB" id="A0AA38LRR2"/>
<dbReference type="RefSeq" id="XP_052944484.1">
    <property type="nucleotide sequence ID" value="XM_053089708.1"/>
</dbReference>
<dbReference type="InterPro" id="IPR000626">
    <property type="entry name" value="Ubiquitin-like_dom"/>
</dbReference>
<dbReference type="Pfam" id="PF11976">
    <property type="entry name" value="Rad60-SLD"/>
    <property type="match status" value="1"/>
</dbReference>
<evidence type="ECO:0000259" key="1">
    <source>
        <dbReference type="PROSITE" id="PS50053"/>
    </source>
</evidence>
<gene>
    <name evidence="2" type="ORF">MKK02DRAFT_37586</name>
</gene>
<dbReference type="InterPro" id="IPR022617">
    <property type="entry name" value="Rad60/SUMO-like_dom"/>
</dbReference>
<dbReference type="GeneID" id="77728913"/>
<organism evidence="2 3">
    <name type="scientific">Dioszegia hungarica</name>
    <dbReference type="NCBI Taxonomy" id="4972"/>
    <lineage>
        <taxon>Eukaryota</taxon>
        <taxon>Fungi</taxon>
        <taxon>Dikarya</taxon>
        <taxon>Basidiomycota</taxon>
        <taxon>Agaricomycotina</taxon>
        <taxon>Tremellomycetes</taxon>
        <taxon>Tremellales</taxon>
        <taxon>Bulleribasidiaceae</taxon>
        <taxon>Dioszegia</taxon>
    </lineage>
</organism>
<dbReference type="CDD" id="cd01763">
    <property type="entry name" value="Ubl_SUMO_like"/>
    <property type="match status" value="1"/>
</dbReference>
<protein>
    <recommendedName>
        <fullName evidence="1">Ubiquitin-like domain-containing protein</fullName>
    </recommendedName>
</protein>
<evidence type="ECO:0000313" key="3">
    <source>
        <dbReference type="Proteomes" id="UP001164286"/>
    </source>
</evidence>
<feature type="domain" description="Ubiquitin-like" evidence="1">
    <location>
        <begin position="22"/>
        <end position="101"/>
    </location>
</feature>
<keyword evidence="3" id="KW-1185">Reference proteome</keyword>
<dbReference type="Proteomes" id="UP001164286">
    <property type="component" value="Unassembled WGS sequence"/>
</dbReference>